<reference evidence="2" key="1">
    <citation type="submission" date="2021-03" db="EMBL/GenBank/DDBJ databases">
        <title>Whole genome sequence of Streptomyces bomunensis MMS17-BM035.</title>
        <authorList>
            <person name="Lee J.H."/>
        </authorList>
    </citation>
    <scope>NUCLEOTIDE SEQUENCE</scope>
    <source>
        <strain evidence="2">MMS17-BM035</strain>
    </source>
</reference>
<dbReference type="AlphaFoldDB" id="A0A940MGE5"/>
<evidence type="ECO:0000313" key="2">
    <source>
        <dbReference type="EMBL" id="MBP0460393.1"/>
    </source>
</evidence>
<gene>
    <name evidence="2" type="ORF">JFN87_23290</name>
</gene>
<feature type="transmembrane region" description="Helical" evidence="1">
    <location>
        <begin position="20"/>
        <end position="38"/>
    </location>
</feature>
<organism evidence="2 3">
    <name type="scientific">Streptomyces montanisoli</name>
    <dbReference type="NCBI Taxonomy" id="2798581"/>
    <lineage>
        <taxon>Bacteria</taxon>
        <taxon>Bacillati</taxon>
        <taxon>Actinomycetota</taxon>
        <taxon>Actinomycetes</taxon>
        <taxon>Kitasatosporales</taxon>
        <taxon>Streptomycetaceae</taxon>
        <taxon>Streptomyces</taxon>
    </lineage>
</organism>
<sequence length="64" mass="7011">MPAYCRVPQSTDRRGARLPWWAVVLPSVAFFALLMVAVNPSQAHAAGGGDVLARLVWQIRLLLP</sequence>
<keyword evidence="1" id="KW-0812">Transmembrane</keyword>
<evidence type="ECO:0000256" key="1">
    <source>
        <dbReference type="SAM" id="Phobius"/>
    </source>
</evidence>
<protein>
    <submittedName>
        <fullName evidence="2">Uncharacterized protein</fullName>
    </submittedName>
</protein>
<keyword evidence="1" id="KW-0472">Membrane</keyword>
<accession>A0A940MGE5</accession>
<keyword evidence="3" id="KW-1185">Reference proteome</keyword>
<evidence type="ECO:0000313" key="3">
    <source>
        <dbReference type="Proteomes" id="UP000670475"/>
    </source>
</evidence>
<dbReference type="EMBL" id="JAGIQL010000113">
    <property type="protein sequence ID" value="MBP0460393.1"/>
    <property type="molecule type" value="Genomic_DNA"/>
</dbReference>
<name>A0A940MGE5_9ACTN</name>
<comment type="caution">
    <text evidence="2">The sequence shown here is derived from an EMBL/GenBank/DDBJ whole genome shotgun (WGS) entry which is preliminary data.</text>
</comment>
<dbReference type="Proteomes" id="UP000670475">
    <property type="component" value="Unassembled WGS sequence"/>
</dbReference>
<proteinExistence type="predicted"/>
<keyword evidence="1" id="KW-1133">Transmembrane helix</keyword>